<proteinExistence type="predicted"/>
<keyword evidence="2" id="KW-0812">Transmembrane</keyword>
<evidence type="ECO:0000256" key="2">
    <source>
        <dbReference type="SAM" id="Phobius"/>
    </source>
</evidence>
<name>A0A165QGR2_EXIGL</name>
<dbReference type="AlphaFoldDB" id="A0A165QGR2"/>
<evidence type="ECO:0000313" key="3">
    <source>
        <dbReference type="EMBL" id="KZW03593.1"/>
    </source>
</evidence>
<feature type="compositionally biased region" description="Polar residues" evidence="1">
    <location>
        <begin position="278"/>
        <end position="288"/>
    </location>
</feature>
<feature type="region of interest" description="Disordered" evidence="1">
    <location>
        <begin position="346"/>
        <end position="384"/>
    </location>
</feature>
<keyword evidence="2" id="KW-0472">Membrane</keyword>
<feature type="region of interest" description="Disordered" evidence="1">
    <location>
        <begin position="83"/>
        <end position="136"/>
    </location>
</feature>
<feature type="region of interest" description="Disordered" evidence="1">
    <location>
        <begin position="207"/>
        <end position="307"/>
    </location>
</feature>
<evidence type="ECO:0000256" key="1">
    <source>
        <dbReference type="SAM" id="MobiDB-lite"/>
    </source>
</evidence>
<feature type="compositionally biased region" description="Polar residues" evidence="1">
    <location>
        <begin position="454"/>
        <end position="479"/>
    </location>
</feature>
<feature type="compositionally biased region" description="Acidic residues" evidence="1">
    <location>
        <begin position="645"/>
        <end position="655"/>
    </location>
</feature>
<feature type="transmembrane region" description="Helical" evidence="2">
    <location>
        <begin position="146"/>
        <end position="168"/>
    </location>
</feature>
<accession>A0A165QGR2</accession>
<dbReference type="Proteomes" id="UP000077266">
    <property type="component" value="Unassembled WGS sequence"/>
</dbReference>
<feature type="compositionally biased region" description="Low complexity" evidence="1">
    <location>
        <begin position="419"/>
        <end position="428"/>
    </location>
</feature>
<dbReference type="InParanoid" id="A0A165QGR2"/>
<feature type="compositionally biased region" description="Polar residues" evidence="1">
    <location>
        <begin position="362"/>
        <end position="380"/>
    </location>
</feature>
<keyword evidence="2" id="KW-1133">Transmembrane helix</keyword>
<dbReference type="EMBL" id="KV425883">
    <property type="protein sequence ID" value="KZW03593.1"/>
    <property type="molecule type" value="Genomic_DNA"/>
</dbReference>
<sequence>MATTTLPYTPPLQALPPWLSYSTFITTTGATAVVTQTVVNLPLTYYGPPIPLGTDGVWVYGGLTSPAPTSTASASAIASASGSTTTPISNTIPTSTSAPSSSSVLPSSTTPFSTTPSSTASSSSPAVAPTSPVAQQSSDHTVLPTWAILLIAIIGGLAVGVGLLLLYAMCWRRRERSSAHPDDTDDEITHSGARFRLLQALPIPRSLRSSMHRHSRVPQSDLEADAHPNHSDWQLVDPAPPMPTTMRNVGPSGSGVAYGPIIPYRDDEEASDHPPTPASHQTRSSVSQGVLPRVGTNSGSSNASLFFNPRRDNEFAYVAPGPGEVLDRDPRVFPDRYSHMHDATTSMPIVPLAPPPFHSRSRSNTTRTEITQGMDSQRTKVNAGPAPLMAYPDSPVSEVDESAGLLPGLDAAALGLMSGSGRSSRAASPTHTPDRRSPTIVQRLSGLFKRLSGSGPSPTATAMGTTTPFMSQASPSHQAPQMKEQHPGMLGLGFLSAPPVIASASTRRTHGTADRPMSTISGNTVYHDAHSRPESPYVDAPPLYGTPTDELPLPDLDEPAPRSLRYPPGLTPTEALFLQNRLSQSGTRRVSAGLEELEEEDIVGDLRPVGPGAGRVGVEEGMYDVPAPGAEPGWANIAKGKQRAEDEEEEADDGEPSARIRKRATLGEPMHLAAASAARSPTSSHFPAAPHARVVQAARPSPLPLCAVYNSPQARAKIQSF</sequence>
<organism evidence="3 4">
    <name type="scientific">Exidia glandulosa HHB12029</name>
    <dbReference type="NCBI Taxonomy" id="1314781"/>
    <lineage>
        <taxon>Eukaryota</taxon>
        <taxon>Fungi</taxon>
        <taxon>Dikarya</taxon>
        <taxon>Basidiomycota</taxon>
        <taxon>Agaricomycotina</taxon>
        <taxon>Agaricomycetes</taxon>
        <taxon>Auriculariales</taxon>
        <taxon>Exidiaceae</taxon>
        <taxon>Exidia</taxon>
    </lineage>
</organism>
<feature type="region of interest" description="Disordered" evidence="1">
    <location>
        <begin position="672"/>
        <end position="693"/>
    </location>
</feature>
<feature type="region of interest" description="Disordered" evidence="1">
    <location>
        <begin position="627"/>
        <end position="660"/>
    </location>
</feature>
<feature type="compositionally biased region" description="Polar residues" evidence="1">
    <location>
        <begin position="295"/>
        <end position="305"/>
    </location>
</feature>
<feature type="compositionally biased region" description="Low complexity" evidence="1">
    <location>
        <begin position="83"/>
        <end position="134"/>
    </location>
</feature>
<gene>
    <name evidence="3" type="ORF">EXIGLDRAFT_758938</name>
</gene>
<reference evidence="3 4" key="1">
    <citation type="journal article" date="2016" name="Mol. Biol. Evol.">
        <title>Comparative Genomics of Early-Diverging Mushroom-Forming Fungi Provides Insights into the Origins of Lignocellulose Decay Capabilities.</title>
        <authorList>
            <person name="Nagy L.G."/>
            <person name="Riley R."/>
            <person name="Tritt A."/>
            <person name="Adam C."/>
            <person name="Daum C."/>
            <person name="Floudas D."/>
            <person name="Sun H."/>
            <person name="Yadav J.S."/>
            <person name="Pangilinan J."/>
            <person name="Larsson K.H."/>
            <person name="Matsuura K."/>
            <person name="Barry K."/>
            <person name="Labutti K."/>
            <person name="Kuo R."/>
            <person name="Ohm R.A."/>
            <person name="Bhattacharya S.S."/>
            <person name="Shirouzu T."/>
            <person name="Yoshinaga Y."/>
            <person name="Martin F.M."/>
            <person name="Grigoriev I.V."/>
            <person name="Hibbett D.S."/>
        </authorList>
    </citation>
    <scope>NUCLEOTIDE SEQUENCE [LARGE SCALE GENOMIC DNA]</scope>
    <source>
        <strain evidence="3 4">HHB12029</strain>
    </source>
</reference>
<dbReference type="STRING" id="1314781.A0A165QGR2"/>
<dbReference type="OrthoDB" id="2563978at2759"/>
<keyword evidence="4" id="KW-1185">Reference proteome</keyword>
<feature type="region of interest" description="Disordered" evidence="1">
    <location>
        <begin position="419"/>
        <end position="484"/>
    </location>
</feature>
<feature type="compositionally biased region" description="Low complexity" evidence="1">
    <location>
        <begin position="673"/>
        <end position="684"/>
    </location>
</feature>
<feature type="region of interest" description="Disordered" evidence="1">
    <location>
        <begin position="506"/>
        <end position="564"/>
    </location>
</feature>
<evidence type="ECO:0000313" key="4">
    <source>
        <dbReference type="Proteomes" id="UP000077266"/>
    </source>
</evidence>
<protein>
    <submittedName>
        <fullName evidence="3">Uncharacterized protein</fullName>
    </submittedName>
</protein>